<dbReference type="Proteomes" id="UP000247150">
    <property type="component" value="Unassembled WGS sequence"/>
</dbReference>
<organism evidence="2 3">
    <name type="scientific">Cytobacillus oceanisediminis</name>
    <dbReference type="NCBI Taxonomy" id="665099"/>
    <lineage>
        <taxon>Bacteria</taxon>
        <taxon>Bacillati</taxon>
        <taxon>Bacillota</taxon>
        <taxon>Bacilli</taxon>
        <taxon>Bacillales</taxon>
        <taxon>Bacillaceae</taxon>
        <taxon>Cytobacillus</taxon>
    </lineage>
</organism>
<dbReference type="AlphaFoldDB" id="A0A2V3A561"/>
<keyword evidence="1" id="KW-0812">Transmembrane</keyword>
<evidence type="ECO:0000313" key="2">
    <source>
        <dbReference type="EMBL" id="PWW31856.1"/>
    </source>
</evidence>
<evidence type="ECO:0000313" key="3">
    <source>
        <dbReference type="Proteomes" id="UP000247150"/>
    </source>
</evidence>
<reference evidence="2 3" key="1">
    <citation type="submission" date="2018-05" db="EMBL/GenBank/DDBJ databases">
        <title>Freshwater and sediment microbial communities from various areas in North America, analyzing microbe dynamics in response to fracking.</title>
        <authorList>
            <person name="Lamendella R."/>
        </authorList>
    </citation>
    <scope>NUCLEOTIDE SEQUENCE [LARGE SCALE GENOMIC DNA]</scope>
    <source>
        <strain evidence="2 3">15_TX</strain>
    </source>
</reference>
<accession>A0A2V3A561</accession>
<dbReference type="EMBL" id="QGTW01000001">
    <property type="protein sequence ID" value="PWW31856.1"/>
    <property type="molecule type" value="Genomic_DNA"/>
</dbReference>
<keyword evidence="1" id="KW-0472">Membrane</keyword>
<gene>
    <name evidence="2" type="ORF">DFO73_101113</name>
</gene>
<dbReference type="OrthoDB" id="2880449at2"/>
<sequence length="104" mass="11899">MTKWMLVGLYIQGSILLLIVYYGFFTGLVAAETKITEIEGKVEEKYLQASIDNYLSNYDVHQEYWIRMENGQSVKLTASLYEGIHPGENIKLVQVNAGTMIFKK</sequence>
<keyword evidence="1" id="KW-1133">Transmembrane helix</keyword>
<protein>
    <submittedName>
        <fullName evidence="2">Uncharacterized protein</fullName>
    </submittedName>
</protein>
<name>A0A2V3A561_9BACI</name>
<dbReference type="RefSeq" id="WP_110062846.1">
    <property type="nucleotide sequence ID" value="NZ_QGTW01000001.1"/>
</dbReference>
<comment type="caution">
    <text evidence="2">The sequence shown here is derived from an EMBL/GenBank/DDBJ whole genome shotgun (WGS) entry which is preliminary data.</text>
</comment>
<proteinExistence type="predicted"/>
<evidence type="ECO:0000256" key="1">
    <source>
        <dbReference type="SAM" id="Phobius"/>
    </source>
</evidence>
<feature type="transmembrane region" description="Helical" evidence="1">
    <location>
        <begin position="6"/>
        <end position="31"/>
    </location>
</feature>